<dbReference type="AlphaFoldDB" id="A0A099NIE0"/>
<dbReference type="EMBL" id="JQFK01002250">
    <property type="protein sequence ID" value="KGK32449.1"/>
    <property type="molecule type" value="Genomic_DNA"/>
</dbReference>
<dbReference type="Proteomes" id="UP000029867">
    <property type="component" value="Unassembled WGS sequence"/>
</dbReference>
<evidence type="ECO:0000313" key="5">
    <source>
        <dbReference type="Proteomes" id="UP000189274"/>
    </source>
</evidence>
<reference evidence="4" key="1">
    <citation type="journal article" date="2014" name="Microb. Cell Fact.">
        <title>Exploiting Issatchenkia orientalis SD108 for succinic acid production.</title>
        <authorList>
            <person name="Xiao H."/>
            <person name="Shao Z."/>
            <person name="Jiang Y."/>
            <person name="Dole S."/>
            <person name="Zhao H."/>
        </authorList>
    </citation>
    <scope>NUCLEOTIDE SEQUENCE [LARGE SCALE GENOMIC DNA]</scope>
    <source>
        <strain evidence="4">SD108</strain>
    </source>
</reference>
<name>A0A099NIE0_PICKU</name>
<accession>A0A099NIE0</accession>
<sequence>MCLAPRLRDEIAIGAMVSNNATNQCVTCEITDHL</sequence>
<gene>
    <name evidence="3" type="ORF">BOH78_2845</name>
    <name evidence="2" type="ORF">JL09_g6944</name>
    <name evidence="1" type="ORF">JL09_g6945</name>
</gene>
<dbReference type="EMBL" id="MQVM01000012">
    <property type="protein sequence ID" value="ONH73890.1"/>
    <property type="molecule type" value="Genomic_DNA"/>
</dbReference>
<protein>
    <submittedName>
        <fullName evidence="1">Uncharacterized protein</fullName>
    </submittedName>
</protein>
<reference evidence="1" key="2">
    <citation type="submission" date="2014-08" db="EMBL/GenBank/DDBJ databases">
        <title>Exploiting Issatchenkia orientalis SD108 for Succinic Acid Production.</title>
        <authorList>
            <person name="Xiao H."/>
            <person name="Shao Z."/>
            <person name="Jiang Y."/>
            <person name="Dole S."/>
            <person name="Zhao H."/>
        </authorList>
    </citation>
    <scope>NUCLEOTIDE SEQUENCE [LARGE SCALE GENOMIC DNA]</scope>
    <source>
        <strain evidence="1">SD108</strain>
    </source>
</reference>
<evidence type="ECO:0000313" key="1">
    <source>
        <dbReference type="EMBL" id="KGK32448.1"/>
    </source>
</evidence>
<dbReference type="Proteomes" id="UP000189274">
    <property type="component" value="Unassembled WGS sequence"/>
</dbReference>
<organism evidence="1 4">
    <name type="scientific">Pichia kudriavzevii</name>
    <name type="common">Yeast</name>
    <name type="synonym">Issatchenkia orientalis</name>
    <dbReference type="NCBI Taxonomy" id="4909"/>
    <lineage>
        <taxon>Eukaryota</taxon>
        <taxon>Fungi</taxon>
        <taxon>Dikarya</taxon>
        <taxon>Ascomycota</taxon>
        <taxon>Saccharomycotina</taxon>
        <taxon>Pichiomycetes</taxon>
        <taxon>Pichiales</taxon>
        <taxon>Pichiaceae</taxon>
        <taxon>Pichia</taxon>
    </lineage>
</organism>
<evidence type="ECO:0000313" key="2">
    <source>
        <dbReference type="EMBL" id="KGK32449.1"/>
    </source>
</evidence>
<dbReference type="EMBL" id="JQFK01002252">
    <property type="protein sequence ID" value="KGK32448.1"/>
    <property type="molecule type" value="Genomic_DNA"/>
</dbReference>
<dbReference type="HOGENOM" id="CLU_3377234_0_0_1"/>
<proteinExistence type="predicted"/>
<comment type="caution">
    <text evidence="1">The sequence shown here is derived from an EMBL/GenBank/DDBJ whole genome shotgun (WGS) entry which is preliminary data.</text>
</comment>
<reference evidence="3" key="4">
    <citation type="submission" date="2017-01" db="EMBL/GenBank/DDBJ databases">
        <authorList>
            <person name="Mah S.A."/>
            <person name="Swanson W.J."/>
            <person name="Moy G.W."/>
            <person name="Vacquier V.D."/>
        </authorList>
    </citation>
    <scope>NUCLEOTIDE SEQUENCE [LARGE SCALE GENOMIC DNA]</scope>
    <source>
        <strain evidence="3">129</strain>
    </source>
</reference>
<evidence type="ECO:0000313" key="3">
    <source>
        <dbReference type="EMBL" id="ONH73890.1"/>
    </source>
</evidence>
<reference evidence="5" key="3">
    <citation type="journal article" date="2017" name="Genome Announc.">
        <title>Genome sequences of Cyberlindnera fabianii 65, Pichia kudriavzevii 129, and Saccharomyces cerevisiae 131 isolated from fermented masau fruits in Zimbabwe.</title>
        <authorList>
            <person name="van Rijswijck I.M.H."/>
            <person name="Derks M.F.L."/>
            <person name="Abee T."/>
            <person name="de Ridder D."/>
            <person name="Smid E.J."/>
        </authorList>
    </citation>
    <scope>NUCLEOTIDE SEQUENCE [LARGE SCALE GENOMIC DNA]</scope>
    <source>
        <strain evidence="5">129</strain>
    </source>
</reference>
<evidence type="ECO:0000313" key="4">
    <source>
        <dbReference type="Proteomes" id="UP000029867"/>
    </source>
</evidence>